<dbReference type="OrthoDB" id="5863171at2759"/>
<dbReference type="Gene3D" id="3.40.50.10540">
    <property type="entry name" value="Crotonobetainyl-coa:carnitine coa-transferase, domain 1"/>
    <property type="match status" value="1"/>
</dbReference>
<evidence type="ECO:0000313" key="4">
    <source>
        <dbReference type="Proteomes" id="UP000245946"/>
    </source>
</evidence>
<protein>
    <submittedName>
        <fullName evidence="3">CoA-transferase family III</fullName>
    </submittedName>
</protein>
<accession>A0A316Z8Q4</accession>
<reference evidence="3 4" key="1">
    <citation type="journal article" date="2018" name="Mol. Biol. Evol.">
        <title>Broad Genomic Sampling Reveals a Smut Pathogenic Ancestry of the Fungal Clade Ustilaginomycotina.</title>
        <authorList>
            <person name="Kijpornyongpan T."/>
            <person name="Mondo S.J."/>
            <person name="Barry K."/>
            <person name="Sandor L."/>
            <person name="Lee J."/>
            <person name="Lipzen A."/>
            <person name="Pangilinan J."/>
            <person name="LaButti K."/>
            <person name="Hainaut M."/>
            <person name="Henrissat B."/>
            <person name="Grigoriev I.V."/>
            <person name="Spatafora J.W."/>
            <person name="Aime M.C."/>
        </authorList>
    </citation>
    <scope>NUCLEOTIDE SEQUENCE [LARGE SCALE GENOMIC DNA]</scope>
    <source>
        <strain evidence="3 4">MCA 4186</strain>
    </source>
</reference>
<evidence type="ECO:0000256" key="2">
    <source>
        <dbReference type="ARBA" id="ARBA00022679"/>
    </source>
</evidence>
<comment type="similarity">
    <text evidence="1">Belongs to the CoA-transferase III family.</text>
</comment>
<dbReference type="Gene3D" id="3.30.1540.10">
    <property type="entry name" value="formyl-coa transferase, domain 3"/>
    <property type="match status" value="1"/>
</dbReference>
<dbReference type="GO" id="GO:0016740">
    <property type="term" value="F:transferase activity"/>
    <property type="evidence" value="ECO:0007669"/>
    <property type="project" value="UniProtKB-KW"/>
</dbReference>
<dbReference type="InterPro" id="IPR050509">
    <property type="entry name" value="CoA-transferase_III"/>
</dbReference>
<dbReference type="InterPro" id="IPR044855">
    <property type="entry name" value="CoA-Trfase_III_dom3_sf"/>
</dbReference>
<dbReference type="Proteomes" id="UP000245946">
    <property type="component" value="Unassembled WGS sequence"/>
</dbReference>
<organism evidence="3 4">
    <name type="scientific">Tilletiopsis washingtonensis</name>
    <dbReference type="NCBI Taxonomy" id="58919"/>
    <lineage>
        <taxon>Eukaryota</taxon>
        <taxon>Fungi</taxon>
        <taxon>Dikarya</taxon>
        <taxon>Basidiomycota</taxon>
        <taxon>Ustilaginomycotina</taxon>
        <taxon>Exobasidiomycetes</taxon>
        <taxon>Entylomatales</taxon>
        <taxon>Entylomatales incertae sedis</taxon>
        <taxon>Tilletiopsis</taxon>
    </lineage>
</organism>
<name>A0A316Z8Q4_9BASI</name>
<sequence length="441" mass="47312">MLRTALQRLHAPSPSALRRLATAAAPGQQQQERPPAQGPLTGVRVLELGQLIAGPFCGQILGHFGADVVKIEPPSGDPLRIWRELDEDGTSPWYRSIARNKRSVTVDLRKPEGREVVRRLAREVDVVIENFRPGTMEKWGLGPDELKEDNPGLIMARISGYGQTGPLSDRGGFAAVCEGFGGFRYVNGFPNDEGKLAGAPVRPNLSIGDSLAGVNAALGVVLALFARGKGAAGERQGQTVDVALYESVLCSMMEGCIPAYDRCGVVRGPSGAGVTGIVPTSAFEAKDGYVIVGANGEGLYTRLMQKIGREDLLGPKYNSNAKRVARQKEIEAAITAWTLKHSVQDVILAMEEVRVPCGPVNSVKDIVEHPHVQARGMVEDVTVRSQGREWTVKMTNMSPILERGGATRWAGEDLGASTSEVLQGAGYSEAEIDKLRTDGII</sequence>
<dbReference type="RefSeq" id="XP_025597601.1">
    <property type="nucleotide sequence ID" value="XM_025742621.1"/>
</dbReference>
<evidence type="ECO:0000313" key="3">
    <source>
        <dbReference type="EMBL" id="PWN97322.1"/>
    </source>
</evidence>
<dbReference type="InterPro" id="IPR023606">
    <property type="entry name" value="CoA-Trfase_III_dom_1_sf"/>
</dbReference>
<dbReference type="GeneID" id="37270165"/>
<dbReference type="AlphaFoldDB" id="A0A316Z8Q4"/>
<keyword evidence="4" id="KW-1185">Reference proteome</keyword>
<dbReference type="Pfam" id="PF02515">
    <property type="entry name" value="CoA_transf_3"/>
    <property type="match status" value="1"/>
</dbReference>
<keyword evidence="2 3" id="KW-0808">Transferase</keyword>
<dbReference type="EMBL" id="KZ819295">
    <property type="protein sequence ID" value="PWN97322.1"/>
    <property type="molecule type" value="Genomic_DNA"/>
</dbReference>
<gene>
    <name evidence="3" type="ORF">FA09DRAFT_330485</name>
</gene>
<dbReference type="SUPFAM" id="SSF89796">
    <property type="entry name" value="CoA-transferase family III (CaiB/BaiF)"/>
    <property type="match status" value="1"/>
</dbReference>
<proteinExistence type="inferred from homology"/>
<dbReference type="PANTHER" id="PTHR48228:SF6">
    <property type="entry name" value="L-CARNITINE COA-TRANSFERASE"/>
    <property type="match status" value="1"/>
</dbReference>
<dbReference type="PANTHER" id="PTHR48228">
    <property type="entry name" value="SUCCINYL-COA--D-CITRAMALATE COA-TRANSFERASE"/>
    <property type="match status" value="1"/>
</dbReference>
<dbReference type="InterPro" id="IPR003673">
    <property type="entry name" value="CoA-Trfase_fam_III"/>
</dbReference>
<evidence type="ECO:0000256" key="1">
    <source>
        <dbReference type="ARBA" id="ARBA00008383"/>
    </source>
</evidence>
<dbReference type="STRING" id="58919.A0A316Z8Q4"/>